<feature type="region of interest" description="Disordered" evidence="1">
    <location>
        <begin position="178"/>
        <end position="215"/>
    </location>
</feature>
<dbReference type="AlphaFoldDB" id="A0A0L0FX98"/>
<protein>
    <submittedName>
        <fullName evidence="2">Uncharacterized protein</fullName>
    </submittedName>
</protein>
<feature type="compositionally biased region" description="Polar residues" evidence="1">
    <location>
        <begin position="191"/>
        <end position="200"/>
    </location>
</feature>
<dbReference type="Proteomes" id="UP000054560">
    <property type="component" value="Unassembled WGS sequence"/>
</dbReference>
<dbReference type="EMBL" id="KQ242029">
    <property type="protein sequence ID" value="KNC81470.1"/>
    <property type="molecule type" value="Genomic_DNA"/>
</dbReference>
<sequence length="215" mass="25205">MGKVQLNSQAALHDQRKRLNHCIEEYTDRQTPWNMQQKEDFYHYMNEFSEAVFAIMKENVEVDGRSWHEASSEKDVLQPVDLQLEDELLQRQIRVNELLVEVTKCRNEIPVKVAQVLEQEKRLKYRIEVTPESQPAKNEVDYEEMYTLLQDTLPRMSRLSKTLPVMVSDIRQHTKLYATETYPKSGESDEGASQSSERLHTNIRQRSTRSGNSFA</sequence>
<proteinExistence type="predicted"/>
<gene>
    <name evidence="2" type="ORF">SARC_06200</name>
</gene>
<evidence type="ECO:0000313" key="2">
    <source>
        <dbReference type="EMBL" id="KNC81470.1"/>
    </source>
</evidence>
<dbReference type="RefSeq" id="XP_014155372.1">
    <property type="nucleotide sequence ID" value="XM_014299897.1"/>
</dbReference>
<evidence type="ECO:0000313" key="3">
    <source>
        <dbReference type="Proteomes" id="UP000054560"/>
    </source>
</evidence>
<name>A0A0L0FX98_9EUKA</name>
<evidence type="ECO:0000256" key="1">
    <source>
        <dbReference type="SAM" id="MobiDB-lite"/>
    </source>
</evidence>
<accession>A0A0L0FX98</accession>
<reference evidence="2 3" key="1">
    <citation type="submission" date="2011-02" db="EMBL/GenBank/DDBJ databases">
        <title>The Genome Sequence of Sphaeroforma arctica JP610.</title>
        <authorList>
            <consortium name="The Broad Institute Genome Sequencing Platform"/>
            <person name="Russ C."/>
            <person name="Cuomo C."/>
            <person name="Young S.K."/>
            <person name="Zeng Q."/>
            <person name="Gargeya S."/>
            <person name="Alvarado L."/>
            <person name="Berlin A."/>
            <person name="Chapman S.B."/>
            <person name="Chen Z."/>
            <person name="Freedman E."/>
            <person name="Gellesch M."/>
            <person name="Goldberg J."/>
            <person name="Griggs A."/>
            <person name="Gujja S."/>
            <person name="Heilman E."/>
            <person name="Heiman D."/>
            <person name="Howarth C."/>
            <person name="Mehta T."/>
            <person name="Neiman D."/>
            <person name="Pearson M."/>
            <person name="Roberts A."/>
            <person name="Saif S."/>
            <person name="Shea T."/>
            <person name="Shenoy N."/>
            <person name="Sisk P."/>
            <person name="Stolte C."/>
            <person name="Sykes S."/>
            <person name="White J."/>
            <person name="Yandava C."/>
            <person name="Burger G."/>
            <person name="Gray M.W."/>
            <person name="Holland P.W.H."/>
            <person name="King N."/>
            <person name="Lang F.B.F."/>
            <person name="Roger A.J."/>
            <person name="Ruiz-Trillo I."/>
            <person name="Haas B."/>
            <person name="Nusbaum C."/>
            <person name="Birren B."/>
        </authorList>
    </citation>
    <scope>NUCLEOTIDE SEQUENCE [LARGE SCALE GENOMIC DNA]</scope>
    <source>
        <strain evidence="2 3">JP610</strain>
    </source>
</reference>
<dbReference type="GeneID" id="25906704"/>
<keyword evidence="3" id="KW-1185">Reference proteome</keyword>
<organism evidence="2 3">
    <name type="scientific">Sphaeroforma arctica JP610</name>
    <dbReference type="NCBI Taxonomy" id="667725"/>
    <lineage>
        <taxon>Eukaryota</taxon>
        <taxon>Ichthyosporea</taxon>
        <taxon>Ichthyophonida</taxon>
        <taxon>Sphaeroforma</taxon>
    </lineage>
</organism>